<proteinExistence type="predicted"/>
<sequence>MSQWSLEKELKVLDGWQLSAFSVALTERMFPNFALFSTLLEFGDRDQVRSILDGVWNKLGNTGAKMNFEVQQANVEANTPDLDEFDMYGASPALDAMVALYSTINCLLEPNRTEAASVGNLSLECVATFIEVTADADMSDEELLVYISHHEMMQQEESFQEEVINRLAAMKSASASAIQELKLLAANEGVSNIGVSEE</sequence>
<dbReference type="Gene3D" id="1.20.1590.10">
    <property type="entry name" value="YP_001051499.1 domain like"/>
    <property type="match status" value="1"/>
</dbReference>
<comment type="caution">
    <text evidence="1">The sequence shown here is derived from an EMBL/GenBank/DDBJ whole genome shotgun (WGS) entry which is preliminary data.</text>
</comment>
<dbReference type="Pfam" id="PF04222">
    <property type="entry name" value="DUF416"/>
    <property type="match status" value="1"/>
</dbReference>
<organism evidence="1 2">
    <name type="scientific">Amphritea pacifica</name>
    <dbReference type="NCBI Taxonomy" id="2811233"/>
    <lineage>
        <taxon>Bacteria</taxon>
        <taxon>Pseudomonadati</taxon>
        <taxon>Pseudomonadota</taxon>
        <taxon>Gammaproteobacteria</taxon>
        <taxon>Oceanospirillales</taxon>
        <taxon>Oceanospirillaceae</taxon>
        <taxon>Amphritea</taxon>
    </lineage>
</organism>
<dbReference type="EMBL" id="JAFFZP010000001">
    <property type="protein sequence ID" value="MBN0985784.1"/>
    <property type="molecule type" value="Genomic_DNA"/>
</dbReference>
<evidence type="ECO:0000313" key="1">
    <source>
        <dbReference type="EMBL" id="MBN0985784.1"/>
    </source>
</evidence>
<reference evidence="1 2" key="1">
    <citation type="submission" date="2021-02" db="EMBL/GenBank/DDBJ databases">
        <title>A novel species of genus Amphritea isolated from a fishpond in China.</title>
        <authorList>
            <person name="Lu H."/>
        </authorList>
    </citation>
    <scope>NUCLEOTIDE SEQUENCE [LARGE SCALE GENOMIC DNA]</scope>
    <source>
        <strain evidence="1 2">RP18W</strain>
    </source>
</reference>
<dbReference type="RefSeq" id="WP_205212664.1">
    <property type="nucleotide sequence ID" value="NZ_JAFFZP010000001.1"/>
</dbReference>
<dbReference type="InterPro" id="IPR023381">
    <property type="entry name" value="YP001051499.1-like_dom_sf"/>
</dbReference>
<keyword evidence="2" id="KW-1185">Reference proteome</keyword>
<gene>
    <name evidence="1" type="ORF">JW498_00210</name>
</gene>
<accession>A0ABS2W242</accession>
<protein>
    <submittedName>
        <fullName evidence="1">YjaG family protein</fullName>
    </submittedName>
</protein>
<dbReference type="Proteomes" id="UP000760472">
    <property type="component" value="Unassembled WGS sequence"/>
</dbReference>
<dbReference type="InterPro" id="IPR007338">
    <property type="entry name" value="DUF416"/>
</dbReference>
<evidence type="ECO:0000313" key="2">
    <source>
        <dbReference type="Proteomes" id="UP000760472"/>
    </source>
</evidence>
<name>A0ABS2W242_9GAMM</name>